<dbReference type="EMBL" id="RBZP01000001">
    <property type="protein sequence ID" value="RKQ37687.1"/>
    <property type="molecule type" value="Genomic_DNA"/>
</dbReference>
<name>A0A495ACH9_9BACI</name>
<dbReference type="PANTHER" id="PTHR31302">
    <property type="entry name" value="TRANSMEMBRANE PROTEIN WITH METALLOPHOSPHOESTERASE DOMAIN-RELATED"/>
    <property type="match status" value="1"/>
</dbReference>
<comment type="caution">
    <text evidence="2">The sequence shown here is derived from an EMBL/GenBank/DDBJ whole genome shotgun (WGS) entry which is preliminary data.</text>
</comment>
<accession>A0A495ACH9</accession>
<protein>
    <submittedName>
        <fullName evidence="2">Metallophosphoesterase</fullName>
    </submittedName>
</protein>
<evidence type="ECO:0000313" key="2">
    <source>
        <dbReference type="EMBL" id="RKQ37687.1"/>
    </source>
</evidence>
<dbReference type="InterPro" id="IPR051158">
    <property type="entry name" value="Metallophosphoesterase_sf"/>
</dbReference>
<dbReference type="Gene3D" id="3.60.21.10">
    <property type="match status" value="1"/>
</dbReference>
<dbReference type="GO" id="GO:0008758">
    <property type="term" value="F:UDP-2,3-diacylglucosamine hydrolase activity"/>
    <property type="evidence" value="ECO:0007669"/>
    <property type="project" value="TreeGrafter"/>
</dbReference>
<dbReference type="InterPro" id="IPR004843">
    <property type="entry name" value="Calcineurin-like_PHP"/>
</dbReference>
<reference evidence="2 3" key="1">
    <citation type="journal article" date="2016" name="Int. J. Syst. Evol. Microbiol.">
        <title>Oceanobacillus halophilus sp. nov., a novel moderately halophilic bacterium from a hypersaline lake.</title>
        <authorList>
            <person name="Amoozegar M.A."/>
            <person name="Bagheri M."/>
            <person name="Makhdoumi A."/>
            <person name="Nikou M.M."/>
            <person name="Fazeli S.A.S."/>
            <person name="Schumann P."/>
            <person name="Sproer C."/>
            <person name="Sanchez-Porro C."/>
            <person name="Ventosa A."/>
        </authorList>
    </citation>
    <scope>NUCLEOTIDE SEQUENCE [LARGE SCALE GENOMIC DNA]</scope>
    <source>
        <strain evidence="2 3">DSM 23996</strain>
    </source>
</reference>
<dbReference type="GO" id="GO:0009245">
    <property type="term" value="P:lipid A biosynthetic process"/>
    <property type="evidence" value="ECO:0007669"/>
    <property type="project" value="TreeGrafter"/>
</dbReference>
<dbReference type="Pfam" id="PF00149">
    <property type="entry name" value="Metallophos"/>
    <property type="match status" value="1"/>
</dbReference>
<gene>
    <name evidence="2" type="ORF">D8M06_02465</name>
</gene>
<evidence type="ECO:0000259" key="1">
    <source>
        <dbReference type="Pfam" id="PF00149"/>
    </source>
</evidence>
<dbReference type="AlphaFoldDB" id="A0A495ACH9"/>
<feature type="domain" description="Calcineurin-like phosphoesterase" evidence="1">
    <location>
        <begin position="45"/>
        <end position="203"/>
    </location>
</feature>
<keyword evidence="3" id="KW-1185">Reference proteome</keyword>
<dbReference type="RefSeq" id="WP_121202764.1">
    <property type="nucleotide sequence ID" value="NZ_RBZP01000001.1"/>
</dbReference>
<dbReference type="PANTHER" id="PTHR31302:SF32">
    <property type="entry name" value="PHOSPHOESTERASE"/>
    <property type="match status" value="1"/>
</dbReference>
<evidence type="ECO:0000313" key="3">
    <source>
        <dbReference type="Proteomes" id="UP000269301"/>
    </source>
</evidence>
<organism evidence="2 3">
    <name type="scientific">Oceanobacillus halophilus</name>
    <dbReference type="NCBI Taxonomy" id="930130"/>
    <lineage>
        <taxon>Bacteria</taxon>
        <taxon>Bacillati</taxon>
        <taxon>Bacillota</taxon>
        <taxon>Bacilli</taxon>
        <taxon>Bacillales</taxon>
        <taxon>Bacillaceae</taxon>
        <taxon>Oceanobacillus</taxon>
    </lineage>
</organism>
<dbReference type="GO" id="GO:0016020">
    <property type="term" value="C:membrane"/>
    <property type="evidence" value="ECO:0007669"/>
    <property type="project" value="GOC"/>
</dbReference>
<proteinExistence type="predicted"/>
<dbReference type="Proteomes" id="UP000269301">
    <property type="component" value="Unassembled WGS sequence"/>
</dbReference>
<dbReference type="SUPFAM" id="SSF56300">
    <property type="entry name" value="Metallo-dependent phosphatases"/>
    <property type="match status" value="1"/>
</dbReference>
<dbReference type="InterPro" id="IPR029052">
    <property type="entry name" value="Metallo-depent_PP-like"/>
</dbReference>
<dbReference type="OrthoDB" id="9780884at2"/>
<sequence>MKKNILFFVFAFPILFFYMIYKAHHDKIKHHTILDENIPSSFEGFRIFFISDIHRRRIKETTLRSITKDIDCVIIGGDLTEKNVPLKRIRSNLQELNKWNVPIYFVWGNNDYETNFEELYTLLDQENVIVLANSSKNIKRDDAVISFLGLDCSTYKEARLDLALRDAKGDYFILLTHMPSGYYDLEQKERDKLNVVLAGHTHGGQIRIVGFGPYERGTFKKVGKTSILISEGYGYTLLPFRLGTDAECHVISLSKDRL</sequence>